<evidence type="ECO:0000256" key="1">
    <source>
        <dbReference type="ARBA" id="ARBA00010641"/>
    </source>
</evidence>
<dbReference type="InterPro" id="IPR013324">
    <property type="entry name" value="RNA_pol_sigma_r3/r4-like"/>
</dbReference>
<dbReference type="Pfam" id="PF22029">
    <property type="entry name" value="PhyR_sigma2"/>
    <property type="match status" value="1"/>
</dbReference>
<dbReference type="GO" id="GO:0006352">
    <property type="term" value="P:DNA-templated transcription initiation"/>
    <property type="evidence" value="ECO:0007669"/>
    <property type="project" value="InterPro"/>
</dbReference>
<dbReference type="AlphaFoldDB" id="A0A9J6PDV2"/>
<dbReference type="RefSeq" id="WP_269331920.1">
    <property type="nucleotide sequence ID" value="NZ_JAMZFT010000001.1"/>
</dbReference>
<dbReference type="NCBIfam" id="TIGR02937">
    <property type="entry name" value="sigma70-ECF"/>
    <property type="match status" value="1"/>
</dbReference>
<dbReference type="Gene3D" id="1.10.10.10">
    <property type="entry name" value="Winged helix-like DNA-binding domain superfamily/Winged helix DNA-binding domain"/>
    <property type="match status" value="1"/>
</dbReference>
<dbReference type="InterPro" id="IPR053866">
    <property type="entry name" value="PhyR_sigma2"/>
</dbReference>
<feature type="domain" description="RNA polymerase sigma factor 70 region 4 type 2" evidence="5">
    <location>
        <begin position="102"/>
        <end position="154"/>
    </location>
</feature>
<evidence type="ECO:0000313" key="7">
    <source>
        <dbReference type="EMBL" id="MCP1336000.1"/>
    </source>
</evidence>
<dbReference type="SUPFAM" id="SSF88659">
    <property type="entry name" value="Sigma3 and sigma4 domains of RNA polymerase sigma factors"/>
    <property type="match status" value="1"/>
</dbReference>
<dbReference type="InterPro" id="IPR036388">
    <property type="entry name" value="WH-like_DNA-bd_sf"/>
</dbReference>
<keyword evidence="3" id="KW-0731">Sigma factor</keyword>
<name>A0A9J6PDV2_9PROT</name>
<dbReference type="PANTHER" id="PTHR43133">
    <property type="entry name" value="RNA POLYMERASE ECF-TYPE SIGMA FACTO"/>
    <property type="match status" value="1"/>
</dbReference>
<dbReference type="InterPro" id="IPR039425">
    <property type="entry name" value="RNA_pol_sigma-70-like"/>
</dbReference>
<comment type="caution">
    <text evidence="7">The sequence shown here is derived from an EMBL/GenBank/DDBJ whole genome shotgun (WGS) entry which is preliminary data.</text>
</comment>
<dbReference type="PANTHER" id="PTHR43133:SF25">
    <property type="entry name" value="RNA POLYMERASE SIGMA FACTOR RFAY-RELATED"/>
    <property type="match status" value="1"/>
</dbReference>
<comment type="similarity">
    <text evidence="1">Belongs to the sigma-70 factor family. ECF subfamily.</text>
</comment>
<dbReference type="SUPFAM" id="SSF88946">
    <property type="entry name" value="Sigma2 domain of RNA polymerase sigma factors"/>
    <property type="match status" value="1"/>
</dbReference>
<evidence type="ECO:0000313" key="8">
    <source>
        <dbReference type="Proteomes" id="UP001055804"/>
    </source>
</evidence>
<evidence type="ECO:0000259" key="6">
    <source>
        <dbReference type="Pfam" id="PF22029"/>
    </source>
</evidence>
<dbReference type="GO" id="GO:0003677">
    <property type="term" value="F:DNA binding"/>
    <property type="evidence" value="ECO:0007669"/>
    <property type="project" value="InterPro"/>
</dbReference>
<dbReference type="Pfam" id="PF08281">
    <property type="entry name" value="Sigma70_r4_2"/>
    <property type="match status" value="1"/>
</dbReference>
<evidence type="ECO:0000256" key="4">
    <source>
        <dbReference type="ARBA" id="ARBA00023163"/>
    </source>
</evidence>
<keyword evidence="8" id="KW-1185">Reference proteome</keyword>
<dbReference type="EMBL" id="JAMZFT010000001">
    <property type="protein sequence ID" value="MCP1336000.1"/>
    <property type="molecule type" value="Genomic_DNA"/>
</dbReference>
<dbReference type="Proteomes" id="UP001055804">
    <property type="component" value="Unassembled WGS sequence"/>
</dbReference>
<keyword evidence="2" id="KW-0805">Transcription regulation</keyword>
<accession>A0A9J6PDV2</accession>
<dbReference type="CDD" id="cd06171">
    <property type="entry name" value="Sigma70_r4"/>
    <property type="match status" value="1"/>
</dbReference>
<protein>
    <submittedName>
        <fullName evidence="7">Sigma-70 family RNA polymerase sigma factor</fullName>
    </submittedName>
</protein>
<sequence length="172" mass="18970">MADSIEMDLLRHVSALRRYARALTGSEHDADDLVQECLARALARIGLFRGVTNIRAYLFSMLHNAHVDRMKAARRRGGMVAIDGCAGELAQAPEQPGASELRDVARAMQDLPQEQREVLLLVGLEGMSYKETSQILDVPIGTVMSRLSRGREALRQRLAAPAAPRAALRRVK</sequence>
<dbReference type="Gene3D" id="1.10.1740.10">
    <property type="match status" value="1"/>
</dbReference>
<keyword evidence="4" id="KW-0804">Transcription</keyword>
<reference evidence="7" key="1">
    <citation type="submission" date="2022-06" db="EMBL/GenBank/DDBJ databases">
        <title>Isolation and Genomics of Futiania mangrovii gen. nov., sp. nov., a Rare and Metabolically-versatile member in the Class Alphaproteobacteria.</title>
        <authorList>
            <person name="Liu L."/>
            <person name="Huang W.-C."/>
            <person name="Pan J."/>
            <person name="Li J."/>
            <person name="Huang Y."/>
            <person name="Du H."/>
            <person name="Liu Y."/>
            <person name="Li M."/>
        </authorList>
    </citation>
    <scope>NUCLEOTIDE SEQUENCE</scope>
    <source>
        <strain evidence="7">FT118</strain>
    </source>
</reference>
<evidence type="ECO:0000256" key="2">
    <source>
        <dbReference type="ARBA" id="ARBA00023015"/>
    </source>
</evidence>
<dbReference type="InterPro" id="IPR013249">
    <property type="entry name" value="RNA_pol_sigma70_r4_t2"/>
</dbReference>
<evidence type="ECO:0000259" key="5">
    <source>
        <dbReference type="Pfam" id="PF08281"/>
    </source>
</evidence>
<proteinExistence type="inferred from homology"/>
<feature type="domain" description="PhyR sigma2" evidence="6">
    <location>
        <begin position="11"/>
        <end position="63"/>
    </location>
</feature>
<dbReference type="GO" id="GO:0016987">
    <property type="term" value="F:sigma factor activity"/>
    <property type="evidence" value="ECO:0007669"/>
    <property type="project" value="UniProtKB-KW"/>
</dbReference>
<gene>
    <name evidence="7" type="ORF">NJQ99_06225</name>
</gene>
<organism evidence="7 8">
    <name type="scientific">Futiania mangrovi</name>
    <dbReference type="NCBI Taxonomy" id="2959716"/>
    <lineage>
        <taxon>Bacteria</taxon>
        <taxon>Pseudomonadati</taxon>
        <taxon>Pseudomonadota</taxon>
        <taxon>Alphaproteobacteria</taxon>
        <taxon>Futianiales</taxon>
        <taxon>Futianiaceae</taxon>
        <taxon>Futiania</taxon>
    </lineage>
</organism>
<evidence type="ECO:0000256" key="3">
    <source>
        <dbReference type="ARBA" id="ARBA00023082"/>
    </source>
</evidence>
<dbReference type="InterPro" id="IPR014284">
    <property type="entry name" value="RNA_pol_sigma-70_dom"/>
</dbReference>
<dbReference type="InterPro" id="IPR013325">
    <property type="entry name" value="RNA_pol_sigma_r2"/>
</dbReference>